<dbReference type="RefSeq" id="XP_056050581.1">
    <property type="nucleotide sequence ID" value="XM_056193555.1"/>
</dbReference>
<name>A0A9W8UIA4_AKAMU</name>
<evidence type="ECO:0000313" key="4">
    <source>
        <dbReference type="Proteomes" id="UP001144673"/>
    </source>
</evidence>
<evidence type="ECO:0000256" key="1">
    <source>
        <dbReference type="SAM" id="MobiDB-lite"/>
    </source>
</evidence>
<dbReference type="GeneID" id="80889310"/>
<accession>A0A9W8UIA4</accession>
<reference evidence="3" key="1">
    <citation type="journal article" date="2023" name="Access Microbiol">
        <title>De-novo genome assembly for Akanthomyces muscarius, a biocontrol agent of insect agricultural pests.</title>
        <authorList>
            <person name="Erdos Z."/>
            <person name="Studholme D.J."/>
            <person name="Raymond B."/>
            <person name="Sharma M."/>
        </authorList>
    </citation>
    <scope>NUCLEOTIDE SEQUENCE</scope>
    <source>
        <strain evidence="3">Ve6</strain>
    </source>
</reference>
<feature type="region of interest" description="Disordered" evidence="1">
    <location>
        <begin position="187"/>
        <end position="212"/>
    </location>
</feature>
<evidence type="ECO:0000313" key="3">
    <source>
        <dbReference type="EMBL" id="KAJ4147640.1"/>
    </source>
</evidence>
<keyword evidence="4" id="KW-1185">Reference proteome</keyword>
<gene>
    <name evidence="3" type="ORF">LMH87_002151</name>
</gene>
<dbReference type="KEGG" id="amus:LMH87_002151"/>
<organism evidence="3 4">
    <name type="scientific">Akanthomyces muscarius</name>
    <name type="common">Entomopathogenic fungus</name>
    <name type="synonym">Lecanicillium muscarium</name>
    <dbReference type="NCBI Taxonomy" id="2231603"/>
    <lineage>
        <taxon>Eukaryota</taxon>
        <taxon>Fungi</taxon>
        <taxon>Dikarya</taxon>
        <taxon>Ascomycota</taxon>
        <taxon>Pezizomycotina</taxon>
        <taxon>Sordariomycetes</taxon>
        <taxon>Hypocreomycetidae</taxon>
        <taxon>Hypocreales</taxon>
        <taxon>Cordycipitaceae</taxon>
        <taxon>Akanthomyces</taxon>
    </lineage>
</organism>
<sequence>MTLIRTFAVALALGASSALARTDLAGCTYTDLVIQATQQAAYASRLYYVPDTGEVCDFLDCGGGRAPPKSTVPGCPDYTGTETYQPSYINPKTLGNGVIAAGHSVTLAAAPVAATTGGTAASDVVSAMTTASSTTSSVEEASVTILTGSASSGASSEASVTILTGSNTSAPSQSASSLAQTTSAQSTSAASASKSTESTSGTAKTTTPSSAAGAMQTVGAVLGPCVMAAIAAGLA</sequence>
<dbReference type="EMBL" id="JAJHUN010000010">
    <property type="protein sequence ID" value="KAJ4147640.1"/>
    <property type="molecule type" value="Genomic_DNA"/>
</dbReference>
<dbReference type="AlphaFoldDB" id="A0A9W8UIA4"/>
<evidence type="ECO:0000256" key="2">
    <source>
        <dbReference type="SAM" id="SignalP"/>
    </source>
</evidence>
<dbReference type="Proteomes" id="UP001144673">
    <property type="component" value="Chromosome 3"/>
</dbReference>
<evidence type="ECO:0008006" key="5">
    <source>
        <dbReference type="Google" id="ProtNLM"/>
    </source>
</evidence>
<comment type="caution">
    <text evidence="3">The sequence shown here is derived from an EMBL/GenBank/DDBJ whole genome shotgun (WGS) entry which is preliminary data.</text>
</comment>
<feature type="chain" id="PRO_5040791018" description="Siderophore biosynthesis enzyme" evidence="2">
    <location>
        <begin position="21"/>
        <end position="235"/>
    </location>
</feature>
<feature type="signal peptide" evidence="2">
    <location>
        <begin position="1"/>
        <end position="20"/>
    </location>
</feature>
<proteinExistence type="predicted"/>
<keyword evidence="2" id="KW-0732">Signal</keyword>
<protein>
    <recommendedName>
        <fullName evidence="5">Siderophore biosynthesis enzyme</fullName>
    </recommendedName>
</protein>